<protein>
    <submittedName>
        <fullName evidence="7">Lysosomal Pro-X carboxypeptidase-like</fullName>
    </submittedName>
</protein>
<evidence type="ECO:0000313" key="7">
    <source>
        <dbReference type="RefSeq" id="XP_010267352.1"/>
    </source>
</evidence>
<dbReference type="InterPro" id="IPR008758">
    <property type="entry name" value="Peptidase_S28"/>
</dbReference>
<dbReference type="PANTHER" id="PTHR11010:SF96">
    <property type="entry name" value="LYSOSOMAL PRO-X CARBOXYPEPTIDASE-LIKE ISOFORM X1"/>
    <property type="match status" value="1"/>
</dbReference>
<dbReference type="OrthoDB" id="2130629at2759"/>
<dbReference type="PANTHER" id="PTHR11010">
    <property type="entry name" value="PROTEASE S28 PRO-X CARBOXYPEPTIDASE-RELATED"/>
    <property type="match status" value="1"/>
</dbReference>
<dbReference type="OMA" id="YIGWRWQ"/>
<dbReference type="eggNOG" id="KOG2183">
    <property type="taxonomic scope" value="Eukaryota"/>
</dbReference>
<dbReference type="Gene3D" id="3.40.50.1820">
    <property type="entry name" value="alpha/beta hydrolase"/>
    <property type="match status" value="1"/>
</dbReference>
<dbReference type="Pfam" id="PF05577">
    <property type="entry name" value="Peptidase_S28"/>
    <property type="match status" value="1"/>
</dbReference>
<evidence type="ECO:0000256" key="1">
    <source>
        <dbReference type="ARBA" id="ARBA00011079"/>
    </source>
</evidence>
<reference evidence="7" key="1">
    <citation type="submission" date="2025-08" db="UniProtKB">
        <authorList>
            <consortium name="RefSeq"/>
        </authorList>
    </citation>
    <scope>IDENTIFICATION</scope>
</reference>
<keyword evidence="2" id="KW-0645">Protease</keyword>
<keyword evidence="6" id="KW-1185">Reference proteome</keyword>
<dbReference type="Gene3D" id="1.20.120.980">
    <property type="entry name" value="Serine carboxypeptidase S28, SKS domain"/>
    <property type="match status" value="1"/>
</dbReference>
<accession>A0A1U8AI51</accession>
<dbReference type="KEGG" id="nnu:104604613"/>
<dbReference type="GO" id="GO:0008239">
    <property type="term" value="F:dipeptidyl-peptidase activity"/>
    <property type="evidence" value="ECO:0000318"/>
    <property type="project" value="GO_Central"/>
</dbReference>
<comment type="similarity">
    <text evidence="1">Belongs to the peptidase S28 family.</text>
</comment>
<dbReference type="FunFam" id="1.20.120.980:FF:000006">
    <property type="entry name" value="Serine carboxypeptidase S28 family protein"/>
    <property type="match status" value="1"/>
</dbReference>
<dbReference type="InterPro" id="IPR042269">
    <property type="entry name" value="Ser_carbopepase_S28_SKS"/>
</dbReference>
<dbReference type="AlphaFoldDB" id="A0A1U8AI51"/>
<keyword evidence="4" id="KW-0378">Hydrolase</keyword>
<dbReference type="Proteomes" id="UP000189703">
    <property type="component" value="Unplaced"/>
</dbReference>
<keyword evidence="5" id="KW-0325">Glycoprotein</keyword>
<dbReference type="InterPro" id="IPR029058">
    <property type="entry name" value="AB_hydrolase_fold"/>
</dbReference>
<name>A0A1U8AI51_NELNU</name>
<sequence length="514" mass="58265">MIMAVHSKKFSVHWFPPLLLLFVMAFLPATQSKMPNLDVFRKSRMVNPSAAKPSSTSKDDLQTFFYTQTLDHFNYRPESYTTFQQRYMINFKYWGGVNSIAPIFVFLGEESSLDDDIESIGFLTDHAPRFNALIVYIEHRYYGKSVPFESWEKSFQNTETLGYFNSAQALADYAEVIIDLKKNLSAEFCPVIVMGGSYGGMLASWFRLKYPHVALGALASSAPILYFDDITPHNGYYSIVTKDYREASESCHDTIRESWSEIDKVASQADGLSVLSQKFKTCSPLNTSFELKDYLDSIYAETAQFNRPPENIVNKICDVIDGAPKGTDILSRVFAGVVAYMGNRSCYDTNYYNYPTQGYFGWRWQTCSELVMPIGRGSNDTMFPSSPFDLKNYTKSCQDLYGVPPRPHWITTQFGGHDIRLVLQKFASNIIFSNGLKDPYSSGGVLANISDSIVAIYTNEGSHCMDLYQASAHDPKWLVMQRQLEIETIKGWIEKYYVELAAANQDNPAEPSQN</sequence>
<evidence type="ECO:0000256" key="4">
    <source>
        <dbReference type="ARBA" id="ARBA00022801"/>
    </source>
</evidence>
<keyword evidence="3" id="KW-0732">Signal</keyword>
<proteinExistence type="inferred from homology"/>
<organism evidence="6 7">
    <name type="scientific">Nelumbo nucifera</name>
    <name type="common">Sacred lotus</name>
    <dbReference type="NCBI Taxonomy" id="4432"/>
    <lineage>
        <taxon>Eukaryota</taxon>
        <taxon>Viridiplantae</taxon>
        <taxon>Streptophyta</taxon>
        <taxon>Embryophyta</taxon>
        <taxon>Tracheophyta</taxon>
        <taxon>Spermatophyta</taxon>
        <taxon>Magnoliopsida</taxon>
        <taxon>Proteales</taxon>
        <taxon>Nelumbonaceae</taxon>
        <taxon>Nelumbo</taxon>
    </lineage>
</organism>
<evidence type="ECO:0000256" key="2">
    <source>
        <dbReference type="ARBA" id="ARBA00022670"/>
    </source>
</evidence>
<gene>
    <name evidence="7" type="primary">LOC104604613</name>
</gene>
<dbReference type="RefSeq" id="XP_010267352.1">
    <property type="nucleotide sequence ID" value="XM_010269050.2"/>
</dbReference>
<dbReference type="GO" id="GO:0070008">
    <property type="term" value="F:serine-type exopeptidase activity"/>
    <property type="evidence" value="ECO:0007669"/>
    <property type="project" value="InterPro"/>
</dbReference>
<dbReference type="GeneID" id="104604613"/>
<evidence type="ECO:0000256" key="3">
    <source>
        <dbReference type="ARBA" id="ARBA00022729"/>
    </source>
</evidence>
<evidence type="ECO:0000313" key="6">
    <source>
        <dbReference type="Proteomes" id="UP000189703"/>
    </source>
</evidence>
<dbReference type="SUPFAM" id="SSF53474">
    <property type="entry name" value="alpha/beta-Hydrolases"/>
    <property type="match status" value="1"/>
</dbReference>
<dbReference type="GO" id="GO:0006508">
    <property type="term" value="P:proteolysis"/>
    <property type="evidence" value="ECO:0007669"/>
    <property type="project" value="UniProtKB-KW"/>
</dbReference>
<evidence type="ECO:0000256" key="5">
    <source>
        <dbReference type="ARBA" id="ARBA00023180"/>
    </source>
</evidence>